<feature type="transmembrane region" description="Helical" evidence="2">
    <location>
        <begin position="20"/>
        <end position="39"/>
    </location>
</feature>
<keyword evidence="2" id="KW-0472">Membrane</keyword>
<keyword evidence="2" id="KW-0812">Transmembrane</keyword>
<keyword evidence="2" id="KW-1133">Transmembrane helix</keyword>
<feature type="compositionally biased region" description="Low complexity" evidence="1">
    <location>
        <begin position="85"/>
        <end position="96"/>
    </location>
</feature>
<organism evidence="3 4">
    <name type="scientific">Gomphillus americanus</name>
    <dbReference type="NCBI Taxonomy" id="1940652"/>
    <lineage>
        <taxon>Eukaryota</taxon>
        <taxon>Fungi</taxon>
        <taxon>Dikarya</taxon>
        <taxon>Ascomycota</taxon>
        <taxon>Pezizomycotina</taxon>
        <taxon>Lecanoromycetes</taxon>
        <taxon>OSLEUM clade</taxon>
        <taxon>Ostropomycetidae</taxon>
        <taxon>Ostropales</taxon>
        <taxon>Graphidaceae</taxon>
        <taxon>Gomphilloideae</taxon>
        <taxon>Gomphillus</taxon>
    </lineage>
</organism>
<keyword evidence="4" id="KW-1185">Reference proteome</keyword>
<gene>
    <name evidence="3" type="ORF">GOMPHAMPRED_000503</name>
</gene>
<reference evidence="3" key="1">
    <citation type="submission" date="2021-03" db="EMBL/GenBank/DDBJ databases">
        <authorList>
            <person name="Tagirdzhanova G."/>
        </authorList>
    </citation>
    <scope>NUCLEOTIDE SEQUENCE</scope>
</reference>
<evidence type="ECO:0000313" key="4">
    <source>
        <dbReference type="Proteomes" id="UP000664169"/>
    </source>
</evidence>
<dbReference type="AlphaFoldDB" id="A0A8H3I1K1"/>
<name>A0A8H3I1K1_9LECA</name>
<feature type="transmembrane region" description="Helical" evidence="2">
    <location>
        <begin position="177"/>
        <end position="197"/>
    </location>
</feature>
<accession>A0A8H3I1K1</accession>
<protein>
    <submittedName>
        <fullName evidence="3">Uncharacterized protein</fullName>
    </submittedName>
</protein>
<evidence type="ECO:0000256" key="2">
    <source>
        <dbReference type="SAM" id="Phobius"/>
    </source>
</evidence>
<evidence type="ECO:0000256" key="1">
    <source>
        <dbReference type="SAM" id="MobiDB-lite"/>
    </source>
</evidence>
<evidence type="ECO:0000313" key="3">
    <source>
        <dbReference type="EMBL" id="CAF9903700.1"/>
    </source>
</evidence>
<comment type="caution">
    <text evidence="3">The sequence shown here is derived from an EMBL/GenBank/DDBJ whole genome shotgun (WGS) entry which is preliminary data.</text>
</comment>
<dbReference type="EMBL" id="CAJPDQ010000001">
    <property type="protein sequence ID" value="CAF9903700.1"/>
    <property type="molecule type" value="Genomic_DNA"/>
</dbReference>
<proteinExistence type="predicted"/>
<feature type="transmembrane region" description="Helical" evidence="2">
    <location>
        <begin position="140"/>
        <end position="157"/>
    </location>
</feature>
<sequence length="217" mass="24288">MILGQRTILTWSCRLDWGPVIWGLIPMCIHGLAAVSYKLDVHQAAARQAQQRASSPIHHRTAMLAGTDLPTASIKHASPPKTGKQTTITTPSSSSTTTTQQVAAAAAGSTWWQHELTICANQPRGMKTFLKNRSSSSDSVVLLNCFAGLMAFFHRWFGTLVFSSLNFISVYDILNYVYWRYMLSTLVCRLVLMFELWGLGEEEQLEQDGEYHQMQVC</sequence>
<dbReference type="Proteomes" id="UP000664169">
    <property type="component" value="Unassembled WGS sequence"/>
</dbReference>
<dbReference type="OrthoDB" id="3009728at2759"/>
<feature type="region of interest" description="Disordered" evidence="1">
    <location>
        <begin position="74"/>
        <end position="96"/>
    </location>
</feature>